<accession>A0A918CHN4</accession>
<dbReference type="AlphaFoldDB" id="A0A918CHN4"/>
<gene>
    <name evidence="3" type="ORF">GCM10010196_16500</name>
</gene>
<dbReference type="GO" id="GO:0016810">
    <property type="term" value="F:hydrolase activity, acting on carbon-nitrogen (but not peptide) bonds"/>
    <property type="evidence" value="ECO:0007669"/>
    <property type="project" value="InterPro"/>
</dbReference>
<dbReference type="Gene3D" id="3.20.20.140">
    <property type="entry name" value="Metal-dependent hydrolases"/>
    <property type="match status" value="1"/>
</dbReference>
<proteinExistence type="predicted"/>
<dbReference type="InterPro" id="IPR050287">
    <property type="entry name" value="MTA/SAH_deaminase"/>
</dbReference>
<dbReference type="SUPFAM" id="SSF51556">
    <property type="entry name" value="Metallo-dependent hydrolases"/>
    <property type="match status" value="1"/>
</dbReference>
<dbReference type="InterPro" id="IPR011059">
    <property type="entry name" value="Metal-dep_hydrolase_composite"/>
</dbReference>
<dbReference type="PANTHER" id="PTHR43794:SF11">
    <property type="entry name" value="AMIDOHYDROLASE-RELATED DOMAIN-CONTAINING PROTEIN"/>
    <property type="match status" value="1"/>
</dbReference>
<comment type="caution">
    <text evidence="3">The sequence shown here is derived from an EMBL/GenBank/DDBJ whole genome shotgun (WGS) entry which is preliminary data.</text>
</comment>
<name>A0A918CHN4_AGRME</name>
<dbReference type="Pfam" id="PF01979">
    <property type="entry name" value="Amidohydro_1"/>
    <property type="match status" value="1"/>
</dbReference>
<dbReference type="Proteomes" id="UP000610303">
    <property type="component" value="Unassembled WGS sequence"/>
</dbReference>
<dbReference type="InterPro" id="IPR032466">
    <property type="entry name" value="Metal_Hydrolase"/>
</dbReference>
<dbReference type="Gene3D" id="2.30.40.10">
    <property type="entry name" value="Urease, subunit C, domain 1"/>
    <property type="match status" value="1"/>
</dbReference>
<evidence type="ECO:0000313" key="3">
    <source>
        <dbReference type="EMBL" id="GGR23403.1"/>
    </source>
</evidence>
<sequence>MTARRTLVTADWVVARAGERTALLRQGAVLVEGERIAAVGRPGDPALAGAVDERIELGRSVLMPGLIDLDALADLDHLQLDAWGDAAHEQRLGWSADYAAHGRREVLSAEDRSTMRRYALAQLALHGITSFAPIASEVHSAWAERHDDLLDVARTASAFGLRAFLGPSYRSGVHVTDERGVAAIHWEDELGRAGFADAVRFLDTVERLDDPLVTGILAPCRIETLREELLHETGRVSAERGVRVRVHAFQDHAERELIAAASGTTPLGLIERAGLLNERLVLAHGVYLDVHPDVAGEDLGDLAALAGAGASIIHCPLTNARYAFLLERLSDYLDAGVNIALGTDSFPPDLIRGIDAGVHLAKAQHGELSRGSLAEYFEAATLGGAHALGRPDLGRIAPGASADLVAFGLDEFRTGPVDDPLRALVLAGSARDTRFSMVAGRPVVVDGALPGVDLAALAVEAQRIFEQLRAAYAERDVRPGDGPLFPGTFPLLG</sequence>
<dbReference type="PANTHER" id="PTHR43794">
    <property type="entry name" value="AMINOHYDROLASE SSNA-RELATED"/>
    <property type="match status" value="1"/>
</dbReference>
<evidence type="ECO:0000259" key="2">
    <source>
        <dbReference type="Pfam" id="PF01979"/>
    </source>
</evidence>
<dbReference type="EMBL" id="BMRJ01000001">
    <property type="protein sequence ID" value="GGR23403.1"/>
    <property type="molecule type" value="Genomic_DNA"/>
</dbReference>
<protein>
    <submittedName>
        <fullName evidence="3">Ethylammeline chlorohydrolase</fullName>
    </submittedName>
</protein>
<organism evidence="3 4">
    <name type="scientific">Agromyces mediolanus</name>
    <name type="common">Corynebacterium mediolanum</name>
    <dbReference type="NCBI Taxonomy" id="41986"/>
    <lineage>
        <taxon>Bacteria</taxon>
        <taxon>Bacillati</taxon>
        <taxon>Actinomycetota</taxon>
        <taxon>Actinomycetes</taxon>
        <taxon>Micrococcales</taxon>
        <taxon>Microbacteriaceae</taxon>
        <taxon>Agromyces</taxon>
    </lineage>
</organism>
<keyword evidence="1" id="KW-0378">Hydrolase</keyword>
<reference evidence="3" key="2">
    <citation type="submission" date="2020-09" db="EMBL/GenBank/DDBJ databases">
        <authorList>
            <person name="Sun Q."/>
            <person name="Ohkuma M."/>
        </authorList>
    </citation>
    <scope>NUCLEOTIDE SEQUENCE</scope>
    <source>
        <strain evidence="3">JCM 3346</strain>
    </source>
</reference>
<dbReference type="RefSeq" id="WP_229781591.1">
    <property type="nucleotide sequence ID" value="NZ_BMRJ01000001.1"/>
</dbReference>
<dbReference type="InterPro" id="IPR006680">
    <property type="entry name" value="Amidohydro-rel"/>
</dbReference>
<keyword evidence="4" id="KW-1185">Reference proteome</keyword>
<evidence type="ECO:0000256" key="1">
    <source>
        <dbReference type="ARBA" id="ARBA00022801"/>
    </source>
</evidence>
<feature type="domain" description="Amidohydrolase-related" evidence="2">
    <location>
        <begin position="62"/>
        <end position="442"/>
    </location>
</feature>
<evidence type="ECO:0000313" key="4">
    <source>
        <dbReference type="Proteomes" id="UP000610303"/>
    </source>
</evidence>
<reference evidence="3" key="1">
    <citation type="journal article" date="2014" name="Int. J. Syst. Evol. Microbiol.">
        <title>Complete genome sequence of Corynebacterium casei LMG S-19264T (=DSM 44701T), isolated from a smear-ripened cheese.</title>
        <authorList>
            <consortium name="US DOE Joint Genome Institute (JGI-PGF)"/>
            <person name="Walter F."/>
            <person name="Albersmeier A."/>
            <person name="Kalinowski J."/>
            <person name="Ruckert C."/>
        </authorList>
    </citation>
    <scope>NUCLEOTIDE SEQUENCE</scope>
    <source>
        <strain evidence="3">JCM 3346</strain>
    </source>
</reference>
<dbReference type="NCBIfam" id="NF004801">
    <property type="entry name" value="PRK06151.1"/>
    <property type="match status" value="1"/>
</dbReference>
<dbReference type="SUPFAM" id="SSF51338">
    <property type="entry name" value="Composite domain of metallo-dependent hydrolases"/>
    <property type="match status" value="2"/>
</dbReference>